<evidence type="ECO:0000256" key="4">
    <source>
        <dbReference type="ARBA" id="ARBA00023034"/>
    </source>
</evidence>
<dbReference type="SUPFAM" id="SSF64356">
    <property type="entry name" value="SNARE-like"/>
    <property type="match status" value="1"/>
</dbReference>
<name>A0A2X0LUI9_9BASI</name>
<comment type="subunit">
    <text evidence="6">Part of the multisubunit transport protein particle (TRAPP) complex.</text>
</comment>
<comment type="similarity">
    <text evidence="5">Belongs to the TRAPP small subunits family. BET5 subfamily.</text>
</comment>
<dbReference type="Pfam" id="PF04099">
    <property type="entry name" value="Sybindin"/>
    <property type="match status" value="1"/>
</dbReference>
<protein>
    <recommendedName>
        <fullName evidence="6">Trafficking protein particle complex subunit</fullName>
    </recommendedName>
</protein>
<evidence type="ECO:0000256" key="3">
    <source>
        <dbReference type="ARBA" id="ARBA00022892"/>
    </source>
</evidence>
<dbReference type="AlphaFoldDB" id="A0A2X0LUI9"/>
<dbReference type="InterPro" id="IPR011012">
    <property type="entry name" value="Longin-like_dom_sf"/>
</dbReference>
<dbReference type="Proteomes" id="UP000249723">
    <property type="component" value="Unassembled WGS sequence"/>
</dbReference>
<evidence type="ECO:0000256" key="5">
    <source>
        <dbReference type="ARBA" id="ARBA00038167"/>
    </source>
</evidence>
<evidence type="ECO:0000256" key="2">
    <source>
        <dbReference type="ARBA" id="ARBA00022824"/>
    </source>
</evidence>
<feature type="compositionally biased region" description="Low complexity" evidence="7">
    <location>
        <begin position="42"/>
        <end position="63"/>
    </location>
</feature>
<dbReference type="Gene3D" id="3.30.450.70">
    <property type="match status" value="1"/>
</dbReference>
<evidence type="ECO:0000313" key="8">
    <source>
        <dbReference type="EMBL" id="SDA00085.1"/>
    </source>
</evidence>
<keyword evidence="3 6" id="KW-0931">ER-Golgi transport</keyword>
<keyword evidence="1 6" id="KW-0813">Transport</keyword>
<evidence type="ECO:0000256" key="1">
    <source>
        <dbReference type="ARBA" id="ARBA00022448"/>
    </source>
</evidence>
<evidence type="ECO:0000256" key="7">
    <source>
        <dbReference type="SAM" id="MobiDB-lite"/>
    </source>
</evidence>
<feature type="compositionally biased region" description="Basic and acidic residues" evidence="7">
    <location>
        <begin position="85"/>
        <end position="96"/>
    </location>
</feature>
<reference evidence="9" key="1">
    <citation type="submission" date="2016-10" db="EMBL/GenBank/DDBJ databases">
        <authorList>
            <person name="Jeantristanb JTB J.-T."/>
            <person name="Ricardo R."/>
        </authorList>
    </citation>
    <scope>NUCLEOTIDE SEQUENCE [LARGE SCALE GENOMIC DNA]</scope>
</reference>
<evidence type="ECO:0000313" key="9">
    <source>
        <dbReference type="Proteomes" id="UP000249723"/>
    </source>
</evidence>
<keyword evidence="4 6" id="KW-0333">Golgi apparatus</keyword>
<evidence type="ECO:0000256" key="6">
    <source>
        <dbReference type="RuleBase" id="RU366065"/>
    </source>
</evidence>
<dbReference type="EMBL" id="FMWP01000107">
    <property type="protein sequence ID" value="SDA00085.1"/>
    <property type="molecule type" value="Genomic_DNA"/>
</dbReference>
<accession>A0A2X0LUI9</accession>
<comment type="subcellular location">
    <subcellularLocation>
        <location evidence="6">Endoplasmic reticulum</location>
    </subcellularLocation>
    <subcellularLocation>
        <location evidence="6">Golgi apparatus</location>
        <location evidence="6">cis-Golgi network</location>
    </subcellularLocation>
</comment>
<dbReference type="InterPro" id="IPR007233">
    <property type="entry name" value="TRAPPC"/>
</dbReference>
<proteinExistence type="inferred from homology"/>
<dbReference type="PANTHER" id="PTHR23249">
    <property type="entry name" value="TRAFFICKING PROTEIN PARTICLE COMPLEX SUBUNIT"/>
    <property type="match status" value="1"/>
</dbReference>
<dbReference type="GO" id="GO:0005783">
    <property type="term" value="C:endoplasmic reticulum"/>
    <property type="evidence" value="ECO:0007669"/>
    <property type="project" value="UniProtKB-SubCell"/>
</dbReference>
<keyword evidence="2 6" id="KW-0256">Endoplasmic reticulum</keyword>
<dbReference type="GO" id="GO:0005794">
    <property type="term" value="C:Golgi apparatus"/>
    <property type="evidence" value="ECO:0007669"/>
    <property type="project" value="UniProtKB-SubCell"/>
</dbReference>
<dbReference type="PANTHER" id="PTHR23249:SF16">
    <property type="entry name" value="TRAFFICKING PROTEIN PARTICLE COMPLEX SUBUNIT 1"/>
    <property type="match status" value="1"/>
</dbReference>
<dbReference type="GO" id="GO:0006888">
    <property type="term" value="P:endoplasmic reticulum to Golgi vesicle-mediated transport"/>
    <property type="evidence" value="ECO:0007669"/>
    <property type="project" value="UniProtKB-UniRule"/>
</dbReference>
<sequence>MTVYSLYIYDRQCSCVFYHAFPGHTPPPRLGHSTLPNVFPAHTAGASSSSGVHGVNGSTTSTSIDGRATTTASGSGSGSGSVRPPWERGEPTRPNEDDPNAGGDGTAAAAAAAEATRLAASAALPFDEEAKLVYGIVFSLRNLVNKLSPSGRDSSDSFHSYSTSLYKLHYLHTPSNYHFVLVSSPRQDSLRPQLRALYQGAFWEWVIRNPMVELDSTKGTGIDNVAFRSAVERTLESV</sequence>
<dbReference type="SMART" id="SM01399">
    <property type="entry name" value="Sybindin"/>
    <property type="match status" value="1"/>
</dbReference>
<dbReference type="OrthoDB" id="3364529at2759"/>
<organism evidence="8 9">
    <name type="scientific">Microbotryum saponariae</name>
    <dbReference type="NCBI Taxonomy" id="289078"/>
    <lineage>
        <taxon>Eukaryota</taxon>
        <taxon>Fungi</taxon>
        <taxon>Dikarya</taxon>
        <taxon>Basidiomycota</taxon>
        <taxon>Pucciniomycotina</taxon>
        <taxon>Microbotryomycetes</taxon>
        <taxon>Microbotryales</taxon>
        <taxon>Microbotryaceae</taxon>
        <taxon>Microbotryum</taxon>
    </lineage>
</organism>
<gene>
    <name evidence="8" type="ORF">BZ3500_MVSOF-1268-A1-R1_CHR9G10433</name>
</gene>
<keyword evidence="9" id="KW-1185">Reference proteome</keyword>
<dbReference type="GO" id="GO:0030008">
    <property type="term" value="C:TRAPP complex"/>
    <property type="evidence" value="ECO:0007669"/>
    <property type="project" value="UniProtKB-UniRule"/>
</dbReference>
<feature type="region of interest" description="Disordered" evidence="7">
    <location>
        <begin position="41"/>
        <end position="108"/>
    </location>
</feature>
<dbReference type="STRING" id="289078.A0A2X0LUI9"/>